<reference evidence="2" key="2">
    <citation type="submission" date="2016-10" db="EMBL/GenBank/DDBJ databases">
        <authorList>
            <person name="de Groot N.N."/>
        </authorList>
    </citation>
    <scope>NUCLEOTIDE SEQUENCE [LARGE SCALE GENOMIC DNA]</scope>
    <source>
        <strain evidence="2">CDM_6</strain>
    </source>
</reference>
<dbReference type="Proteomes" id="UP000199320">
    <property type="component" value="Unassembled WGS sequence"/>
</dbReference>
<dbReference type="AlphaFoldDB" id="A0A1G6VWJ9"/>
<protein>
    <submittedName>
        <fullName evidence="1">Uncharacterized protein</fullName>
    </submittedName>
</protein>
<gene>
    <name evidence="2" type="ORF">SAMN04488694_12022</name>
    <name evidence="1" type="ORF">SAMN05192552_103213</name>
</gene>
<evidence type="ECO:0000313" key="3">
    <source>
        <dbReference type="Proteomes" id="UP000199320"/>
    </source>
</evidence>
<dbReference type="EMBL" id="FMZP01000032">
    <property type="protein sequence ID" value="SDD57884.1"/>
    <property type="molecule type" value="Genomic_DNA"/>
</dbReference>
<proteinExistence type="predicted"/>
<evidence type="ECO:0000313" key="4">
    <source>
        <dbReference type="Proteomes" id="UP000324021"/>
    </source>
</evidence>
<dbReference type="STRING" id="392421.SAMN04488694_12022"/>
<sequence length="118" mass="13065">MTEKTIGFFLVSSGMDETQWPELSGTELQYGDHTWELTGTVDVGNTGTMLAVEAKQVDDVRQRKAVLRFALDGDAPSLNPGNLGSHFDSLEQAGGTQHLVVKKAARTYRYELHGFEYE</sequence>
<reference evidence="3 4" key="1">
    <citation type="submission" date="2016-10" db="EMBL/GenBank/DDBJ databases">
        <authorList>
            <person name="Varghese N."/>
            <person name="Submissions S."/>
        </authorList>
    </citation>
    <scope>NUCLEOTIDE SEQUENCE [LARGE SCALE GENOMIC DNA]</scope>
    <source>
        <strain evidence="1 4">CDM_1</strain>
        <strain evidence="3">CDM_6</strain>
    </source>
</reference>
<name>A0A1G6VWJ9_9EURY</name>
<accession>A0A1G6VWJ9</accession>
<dbReference type="EMBL" id="FOIC01000020">
    <property type="protein sequence ID" value="SET95695.1"/>
    <property type="molecule type" value="Genomic_DNA"/>
</dbReference>
<organism evidence="1 4">
    <name type="scientific">Natrinema hispanicum</name>
    <dbReference type="NCBI Taxonomy" id="392421"/>
    <lineage>
        <taxon>Archaea</taxon>
        <taxon>Methanobacteriati</taxon>
        <taxon>Methanobacteriota</taxon>
        <taxon>Stenosarchaea group</taxon>
        <taxon>Halobacteria</taxon>
        <taxon>Halobacteriales</taxon>
        <taxon>Natrialbaceae</taxon>
        <taxon>Natrinema</taxon>
    </lineage>
</organism>
<evidence type="ECO:0000313" key="2">
    <source>
        <dbReference type="EMBL" id="SET95695.1"/>
    </source>
</evidence>
<keyword evidence="3" id="KW-1185">Reference proteome</keyword>
<dbReference type="Proteomes" id="UP000324021">
    <property type="component" value="Unassembled WGS sequence"/>
</dbReference>
<evidence type="ECO:0000313" key="1">
    <source>
        <dbReference type="EMBL" id="SDD57884.1"/>
    </source>
</evidence>